<dbReference type="KEGG" id="bhu:bhn_I1790"/>
<proteinExistence type="inferred from homology"/>
<dbReference type="Proteomes" id="UP000179284">
    <property type="component" value="Chromosome I"/>
</dbReference>
<sequence length="199" mass="23873">MKFYVDFDDCLCETAKSFTVIAKELFNRDVPYEKVRFFNLQKSFDLNDEEYEKLMLEGHKPEVLLSYKETPGASETINEWIDAGHEVYIITGRPFSAYDASRQWLDEHNLKRVTLYSLDKYGRDSFIKNSKFNLSLDDYYKMKFDYAVEDSPMAFKFFDHLPDLKVMVFDRPWNRDAEFPGDNFTRCVDWKYIREQVRK</sequence>
<keyword evidence="4" id="KW-1185">Reference proteome</keyword>
<evidence type="ECO:0000313" key="4">
    <source>
        <dbReference type="Proteomes" id="UP000179284"/>
    </source>
</evidence>
<dbReference type="GO" id="GO:0009264">
    <property type="term" value="P:deoxyribonucleotide catabolic process"/>
    <property type="evidence" value="ECO:0007669"/>
    <property type="project" value="InterPro"/>
</dbReference>
<dbReference type="SUPFAM" id="SSF56784">
    <property type="entry name" value="HAD-like"/>
    <property type="match status" value="1"/>
</dbReference>
<organism evidence="3 4">
    <name type="scientific">Butyrivibrio hungatei</name>
    <dbReference type="NCBI Taxonomy" id="185008"/>
    <lineage>
        <taxon>Bacteria</taxon>
        <taxon>Bacillati</taxon>
        <taxon>Bacillota</taxon>
        <taxon>Clostridia</taxon>
        <taxon>Lachnospirales</taxon>
        <taxon>Lachnospiraceae</taxon>
        <taxon>Butyrivibrio</taxon>
    </lineage>
</organism>
<gene>
    <name evidence="3" type="ORF">bhn_I1790</name>
</gene>
<dbReference type="GO" id="GO:0008253">
    <property type="term" value="F:5'-nucleotidase activity"/>
    <property type="evidence" value="ECO:0007669"/>
    <property type="project" value="InterPro"/>
</dbReference>
<reference evidence="4" key="1">
    <citation type="submission" date="2016-10" db="EMBL/GenBank/DDBJ databases">
        <title>The complete genome sequence of the rumen bacterium Butyrivibrio hungatei MB2003.</title>
        <authorList>
            <person name="Palevich N."/>
            <person name="Kelly W.J."/>
            <person name="Leahy S.C."/>
            <person name="Altermann E."/>
            <person name="Rakonjac J."/>
            <person name="Attwood G.T."/>
        </authorList>
    </citation>
    <scope>NUCLEOTIDE SEQUENCE [LARGE SCALE GENOMIC DNA]</scope>
    <source>
        <strain evidence="4">MB2003</strain>
    </source>
</reference>
<dbReference type="InterPro" id="IPR023214">
    <property type="entry name" value="HAD_sf"/>
</dbReference>
<dbReference type="Pfam" id="PF06941">
    <property type="entry name" value="NT5C"/>
    <property type="match status" value="1"/>
</dbReference>
<name>A0A1D9P2V5_9FIRM</name>
<evidence type="ECO:0000313" key="3">
    <source>
        <dbReference type="EMBL" id="AOZ96823.1"/>
    </source>
</evidence>
<dbReference type="AlphaFoldDB" id="A0A1D9P2V5"/>
<dbReference type="InterPro" id="IPR036412">
    <property type="entry name" value="HAD-like_sf"/>
</dbReference>
<dbReference type="OrthoDB" id="573782at2"/>
<dbReference type="InterPro" id="IPR010708">
    <property type="entry name" value="5'(3')-deoxyribonucleotidase"/>
</dbReference>
<feature type="active site" description="Proton donor" evidence="2">
    <location>
        <position position="8"/>
    </location>
</feature>
<evidence type="ECO:0000256" key="2">
    <source>
        <dbReference type="PIRSR" id="PIRSR610708-1"/>
    </source>
</evidence>
<feature type="active site" description="Nucleophile" evidence="2">
    <location>
        <position position="6"/>
    </location>
</feature>
<dbReference type="RefSeq" id="WP_071176485.1">
    <property type="nucleotide sequence ID" value="NZ_CP017831.1"/>
</dbReference>
<comment type="similarity">
    <text evidence="1">Belongs to the 5'(3')-deoxyribonucleotidase family.</text>
</comment>
<dbReference type="Gene3D" id="3.40.50.1000">
    <property type="entry name" value="HAD superfamily/HAD-like"/>
    <property type="match status" value="1"/>
</dbReference>
<dbReference type="EMBL" id="CP017831">
    <property type="protein sequence ID" value="AOZ96823.1"/>
    <property type="molecule type" value="Genomic_DNA"/>
</dbReference>
<accession>A0A1D9P2V5</accession>
<protein>
    <submittedName>
        <fullName evidence="3">5'-nucleotidase</fullName>
    </submittedName>
</protein>
<evidence type="ECO:0000256" key="1">
    <source>
        <dbReference type="ARBA" id="ARBA00009589"/>
    </source>
</evidence>